<dbReference type="InterPro" id="IPR012337">
    <property type="entry name" value="RNaseH-like_sf"/>
</dbReference>
<evidence type="ECO:0000256" key="1">
    <source>
        <dbReference type="SAM" id="MobiDB-lite"/>
    </source>
</evidence>
<dbReference type="InterPro" id="IPR048519">
    <property type="entry name" value="Gfd2/YDR514C-like_C"/>
</dbReference>
<feature type="region of interest" description="Disordered" evidence="1">
    <location>
        <begin position="764"/>
        <end position="806"/>
    </location>
</feature>
<dbReference type="InterPro" id="IPR036397">
    <property type="entry name" value="RNaseH_sf"/>
</dbReference>
<organism evidence="4 5">
    <name type="scientific">Heterodermia speciosa</name>
    <dbReference type="NCBI Taxonomy" id="116794"/>
    <lineage>
        <taxon>Eukaryota</taxon>
        <taxon>Fungi</taxon>
        <taxon>Dikarya</taxon>
        <taxon>Ascomycota</taxon>
        <taxon>Pezizomycotina</taxon>
        <taxon>Lecanoromycetes</taxon>
        <taxon>OSLEUM clade</taxon>
        <taxon>Lecanoromycetidae</taxon>
        <taxon>Caliciales</taxon>
        <taxon>Physciaceae</taxon>
        <taxon>Heterodermia</taxon>
    </lineage>
</organism>
<dbReference type="Proteomes" id="UP000664521">
    <property type="component" value="Unassembled WGS sequence"/>
</dbReference>
<accession>A0A8H3ERT7</accession>
<evidence type="ECO:0000259" key="2">
    <source>
        <dbReference type="Pfam" id="PF21762"/>
    </source>
</evidence>
<dbReference type="OrthoDB" id="5953249at2759"/>
<comment type="caution">
    <text evidence="4">The sequence shown here is derived from an EMBL/GenBank/DDBJ whole genome shotgun (WGS) entry which is preliminary data.</text>
</comment>
<dbReference type="InterPro" id="IPR056812">
    <property type="entry name" value="RRM_fung"/>
</dbReference>
<reference evidence="4" key="1">
    <citation type="submission" date="2021-03" db="EMBL/GenBank/DDBJ databases">
        <authorList>
            <person name="Tagirdzhanova G."/>
        </authorList>
    </citation>
    <scope>NUCLEOTIDE SEQUENCE</scope>
</reference>
<dbReference type="Pfam" id="PF25061">
    <property type="entry name" value="RRM_fung"/>
    <property type="match status" value="1"/>
</dbReference>
<gene>
    <name evidence="4" type="ORF">HETSPECPRED_008913</name>
</gene>
<dbReference type="AlphaFoldDB" id="A0A8H3ERT7"/>
<feature type="domain" description="Gfd2/YDR514C-like C-terminal" evidence="2">
    <location>
        <begin position="339"/>
        <end position="549"/>
    </location>
</feature>
<feature type="region of interest" description="Disordered" evidence="1">
    <location>
        <begin position="725"/>
        <end position="751"/>
    </location>
</feature>
<dbReference type="Gene3D" id="3.30.420.10">
    <property type="entry name" value="Ribonuclease H-like superfamily/Ribonuclease H"/>
    <property type="match status" value="1"/>
</dbReference>
<dbReference type="InterPro" id="IPR040151">
    <property type="entry name" value="Gfd2/YDR514C-like"/>
</dbReference>
<feature type="compositionally biased region" description="Basic and acidic residues" evidence="1">
    <location>
        <begin position="608"/>
        <end position="618"/>
    </location>
</feature>
<dbReference type="GO" id="GO:0003676">
    <property type="term" value="F:nucleic acid binding"/>
    <property type="evidence" value="ECO:0007669"/>
    <property type="project" value="InterPro"/>
</dbReference>
<feature type="region of interest" description="Disordered" evidence="1">
    <location>
        <begin position="1"/>
        <end position="66"/>
    </location>
</feature>
<dbReference type="SUPFAM" id="SSF53098">
    <property type="entry name" value="Ribonuclease H-like"/>
    <property type="match status" value="1"/>
</dbReference>
<dbReference type="GO" id="GO:0005634">
    <property type="term" value="C:nucleus"/>
    <property type="evidence" value="ECO:0007669"/>
    <property type="project" value="TreeGrafter"/>
</dbReference>
<sequence length="838" mass="93691">MDEMKRSQITGADADIDPDEARPPTDHDPTPSSPGNNNTDSLVPSRPPASRQRKDRRRKGETTNHFLSAITYDPQNLISMKDNIAELGVLAGVGHDYCPYAAVAKFPYKYIDKAHLQPVSDVHFAGGQFRARGWTLYYIHPHIEAFSKPLILVPALEVEALLFDINQDFNTSYKMPSPSKEPGFLLNFDKKGSPRPRYLGRVDADTSVEDMESKIPAPDFKANGETGVHEDRSFAAFKAMIEAAIQAGKNKTKSQRERKKKERIFSKQSWCDQLKRTQCYLGLRPRRGSVAKKDPISDGKLSWAEYEEAQKAFDISRSANLPDLDGTKPVPYLFDKNVVFVCIDVEAWEKDQSIVTEIGVSTLDTNDLTQLPPGERGRNWMTAIRPRHFRIIEHKSFINQEFIAGCADRFEKDFGTSSFISLNEAPQVIASCFREPFSVSYRMKSNNFPGTSDSLHYALSQEDPHTKRNIVLVGHDVRSDIEYMRRIGYDISNLSNLLEAIDTADLFKALKHEQQSRSLGAVLLELEMVGWNLHNAGNDAAYTLQAMIGVAFASRQDKERQRAIAEAEHARRIESAAQDAEDRIVEENEEWDAADIDGDGGLPIPILKPEHGRDEGSKGKANPRLNPAAQMTQSRQKTKNVKTKEESFASPFEIGKAGGKKWQENNLIDLEENGNKVNTRLFAHDTATKDEVLDLFPQDEQSIIAIENHGKARWSVHFNTHEEAKAALDRQPEERKKKGAASKVPGQPRTPTVKWFDEFRQAGTSTRALRGGAGGMRGNARPRVYKPVTEWGAPSTSHEKSEVGKPAMKIKDLSARMKARVAVLESPGDGDEGGVRLT</sequence>
<feature type="domain" description="RNA-binding" evidence="3">
    <location>
        <begin position="676"/>
        <end position="759"/>
    </location>
</feature>
<feature type="compositionally biased region" description="Basic and acidic residues" evidence="1">
    <location>
        <begin position="797"/>
        <end position="806"/>
    </location>
</feature>
<evidence type="ECO:0008006" key="6">
    <source>
        <dbReference type="Google" id="ProtNLM"/>
    </source>
</evidence>
<protein>
    <recommendedName>
        <fullName evidence="6">QDE-2-interacting protein</fullName>
    </recommendedName>
</protein>
<feature type="region of interest" description="Disordered" evidence="1">
    <location>
        <begin position="590"/>
        <end position="646"/>
    </location>
</feature>
<feature type="compositionally biased region" description="Basic and acidic residues" evidence="1">
    <location>
        <begin position="19"/>
        <end position="29"/>
    </location>
</feature>
<feature type="compositionally biased region" description="Basic and acidic residues" evidence="1">
    <location>
        <begin position="725"/>
        <end position="736"/>
    </location>
</feature>
<evidence type="ECO:0000313" key="4">
    <source>
        <dbReference type="EMBL" id="CAF9909283.1"/>
    </source>
</evidence>
<evidence type="ECO:0000259" key="3">
    <source>
        <dbReference type="Pfam" id="PF25061"/>
    </source>
</evidence>
<dbReference type="PANTHER" id="PTHR28083">
    <property type="entry name" value="GOOD FOR FULL DBP5 ACTIVITY PROTEIN 2"/>
    <property type="match status" value="1"/>
</dbReference>
<evidence type="ECO:0000313" key="5">
    <source>
        <dbReference type="Proteomes" id="UP000664521"/>
    </source>
</evidence>
<dbReference type="PANTHER" id="PTHR28083:SF1">
    <property type="entry name" value="GOOD FOR FULL DBP5 ACTIVITY PROTEIN 2"/>
    <property type="match status" value="1"/>
</dbReference>
<name>A0A8H3ERT7_9LECA</name>
<dbReference type="Pfam" id="PF21762">
    <property type="entry name" value="DEDDh_C"/>
    <property type="match status" value="1"/>
</dbReference>
<keyword evidence="5" id="KW-1185">Reference proteome</keyword>
<proteinExistence type="predicted"/>
<dbReference type="EMBL" id="CAJPDS010000007">
    <property type="protein sequence ID" value="CAF9909283.1"/>
    <property type="molecule type" value="Genomic_DNA"/>
</dbReference>